<dbReference type="STRING" id="111780.Sta7437_2778"/>
<protein>
    <submittedName>
        <fullName evidence="3">GAF sensor protein</fullName>
    </submittedName>
</protein>
<dbReference type="InterPro" id="IPR003018">
    <property type="entry name" value="GAF"/>
</dbReference>
<dbReference type="SMART" id="SM00065">
    <property type="entry name" value="GAF"/>
    <property type="match status" value="2"/>
</dbReference>
<feature type="domain" description="Phytochrome chromophore attachment site" evidence="2">
    <location>
        <begin position="213"/>
        <end position="350"/>
    </location>
</feature>
<dbReference type="AlphaFoldDB" id="K9XXA4"/>
<dbReference type="SUPFAM" id="SSF55781">
    <property type="entry name" value="GAF domain-like"/>
    <property type="match status" value="2"/>
</dbReference>
<evidence type="ECO:0000313" key="4">
    <source>
        <dbReference type="Proteomes" id="UP000010473"/>
    </source>
</evidence>
<keyword evidence="4" id="KW-1185">Reference proteome</keyword>
<dbReference type="PROSITE" id="PS50046">
    <property type="entry name" value="PHYTOCHROME_2"/>
    <property type="match status" value="2"/>
</dbReference>
<dbReference type="Gene3D" id="3.30.450.40">
    <property type="match status" value="2"/>
</dbReference>
<feature type="coiled-coil region" evidence="1">
    <location>
        <begin position="357"/>
        <end position="394"/>
    </location>
</feature>
<keyword evidence="1" id="KW-0175">Coiled coil</keyword>
<accession>K9XXA4</accession>
<proteinExistence type="predicted"/>
<evidence type="ECO:0000313" key="3">
    <source>
        <dbReference type="EMBL" id="AFZ36302.1"/>
    </source>
</evidence>
<evidence type="ECO:0000259" key="2">
    <source>
        <dbReference type="PROSITE" id="PS50046"/>
    </source>
</evidence>
<dbReference type="KEGG" id="scs:Sta7437_2778"/>
<gene>
    <name evidence="3" type="ordered locus">Sta7437_2778</name>
</gene>
<dbReference type="OrthoDB" id="419276at2"/>
<organism evidence="3 4">
    <name type="scientific">Stanieria cyanosphaera (strain ATCC 29371 / PCC 7437)</name>
    <dbReference type="NCBI Taxonomy" id="111780"/>
    <lineage>
        <taxon>Bacteria</taxon>
        <taxon>Bacillati</taxon>
        <taxon>Cyanobacteriota</taxon>
        <taxon>Cyanophyceae</taxon>
        <taxon>Pleurocapsales</taxon>
        <taxon>Dermocarpellaceae</taxon>
        <taxon>Stanieria</taxon>
    </lineage>
</organism>
<feature type="domain" description="Phytochrome chromophore attachment site" evidence="2">
    <location>
        <begin position="33"/>
        <end position="170"/>
    </location>
</feature>
<dbReference type="InterPro" id="IPR029016">
    <property type="entry name" value="GAF-like_dom_sf"/>
</dbReference>
<name>K9XXA4_STAC7</name>
<dbReference type="InterPro" id="IPR016132">
    <property type="entry name" value="Phyto_chromo_attachment"/>
</dbReference>
<sequence length="484" mass="55592">MAIEHIFTEITENKAEKKNLISEIIKKIRTTPTEEDILNIAVEALHQALECDRVIVYNLQPESRGKIVAELVNSDFPKTIDSVIVDPCFEHRYINKYQQGRVIAVANIYEAGMTPCYIENLEKIAVKANLVTPILIPDESLYGLLVVHQCSQPRQWTPSEIELATQIASEIGWALENVRRKQQYQKLTQQWQRNYQWQQSLQAVMKKMNSGCNCAEVLQIAVEQVKEILQCDRVIIYGLQKPNQGTIVAESTFAALAPILGQTILDPCFEYRYLDQYRQGRVIAVANIYEAGMTPCYMENLEKIAVKANLVVPINCEDEAIYGLLVAHQCFNFREWQTEEIEWLKQVGIQTGFALSKAKLKEQVESFNSVFTNLQNTKQEIAVAKTQIREIRLKVQDTSDILGEINNLYKMLDREVTLINQANLIQDDKKSQLIKIIFKKIRQNSQKIGENIHLFAGQTYQTEELLQNLKTNLDHNILNHHKTK</sequence>
<reference evidence="4" key="1">
    <citation type="journal article" date="2013" name="Proc. Natl. Acad. Sci. U.S.A.">
        <title>Improving the coverage of the cyanobacterial phylum using diversity-driven genome sequencing.</title>
        <authorList>
            <person name="Shih P.M."/>
            <person name="Wu D."/>
            <person name="Latifi A."/>
            <person name="Axen S.D."/>
            <person name="Fewer D.P."/>
            <person name="Talla E."/>
            <person name="Calteau A."/>
            <person name="Cai F."/>
            <person name="Tandeau de Marsac N."/>
            <person name="Rippka R."/>
            <person name="Herdman M."/>
            <person name="Sivonen K."/>
            <person name="Coursin T."/>
            <person name="Laurent T."/>
            <person name="Goodwin L."/>
            <person name="Nolan M."/>
            <person name="Davenport K.W."/>
            <person name="Han C.S."/>
            <person name="Rubin E.M."/>
            <person name="Eisen J.A."/>
            <person name="Woyke T."/>
            <person name="Gugger M."/>
            <person name="Kerfeld C.A."/>
        </authorList>
    </citation>
    <scope>NUCLEOTIDE SEQUENCE [LARGE SCALE GENOMIC DNA]</scope>
    <source>
        <strain evidence="4">ATCC 29371 / PCC 7437</strain>
    </source>
</reference>
<dbReference type="RefSeq" id="WP_015193970.1">
    <property type="nucleotide sequence ID" value="NC_019748.1"/>
</dbReference>
<dbReference type="EMBL" id="CP003653">
    <property type="protein sequence ID" value="AFZ36302.1"/>
    <property type="molecule type" value="Genomic_DNA"/>
</dbReference>
<dbReference type="Pfam" id="PF01590">
    <property type="entry name" value="GAF"/>
    <property type="match status" value="2"/>
</dbReference>
<evidence type="ECO:0000256" key="1">
    <source>
        <dbReference type="SAM" id="Coils"/>
    </source>
</evidence>
<dbReference type="eggNOG" id="COG2203">
    <property type="taxonomic scope" value="Bacteria"/>
</dbReference>
<dbReference type="Proteomes" id="UP000010473">
    <property type="component" value="Chromosome"/>
</dbReference>
<dbReference type="HOGENOM" id="CLU_563714_0_0_3"/>